<dbReference type="InterPro" id="IPR005904">
    <property type="entry name" value="Hxn_phspho_trans"/>
</dbReference>
<comment type="similarity">
    <text evidence="4 15">Belongs to the purine/pyrimidine phosphoribosyltransferase family.</text>
</comment>
<dbReference type="GO" id="GO:0000287">
    <property type="term" value="F:magnesium ion binding"/>
    <property type="evidence" value="ECO:0007669"/>
    <property type="project" value="TreeGrafter"/>
</dbReference>
<evidence type="ECO:0000256" key="2">
    <source>
        <dbReference type="ARBA" id="ARBA00004496"/>
    </source>
</evidence>
<dbReference type="STRING" id="39841.SAMN05660836_01292"/>
<evidence type="ECO:0000256" key="1">
    <source>
        <dbReference type="ARBA" id="ARBA00001946"/>
    </source>
</evidence>
<evidence type="ECO:0000256" key="10">
    <source>
        <dbReference type="ARBA" id="ARBA00022726"/>
    </source>
</evidence>
<dbReference type="GO" id="GO:0032263">
    <property type="term" value="P:GMP salvage"/>
    <property type="evidence" value="ECO:0007669"/>
    <property type="project" value="TreeGrafter"/>
</dbReference>
<evidence type="ECO:0000313" key="18">
    <source>
        <dbReference type="Proteomes" id="UP000199611"/>
    </source>
</evidence>
<evidence type="ECO:0000256" key="7">
    <source>
        <dbReference type="ARBA" id="ARBA00022676"/>
    </source>
</evidence>
<evidence type="ECO:0000256" key="6">
    <source>
        <dbReference type="ARBA" id="ARBA00022490"/>
    </source>
</evidence>
<dbReference type="OrthoDB" id="9802824at2"/>
<comment type="subcellular location">
    <subcellularLocation>
        <location evidence="2 15">Cytoplasm</location>
    </subcellularLocation>
</comment>
<protein>
    <recommendedName>
        <fullName evidence="5 15">Hypoxanthine phosphoribosyltransferase</fullName>
        <ecNumber evidence="5 15">2.4.2.8</ecNumber>
    </recommendedName>
</protein>
<dbReference type="InterPro" id="IPR050408">
    <property type="entry name" value="HGPRT"/>
</dbReference>
<evidence type="ECO:0000256" key="3">
    <source>
        <dbReference type="ARBA" id="ARBA00004669"/>
    </source>
</evidence>
<name>A0A1I4T946_9BACT</name>
<dbReference type="GO" id="GO:0032264">
    <property type="term" value="P:IMP salvage"/>
    <property type="evidence" value="ECO:0007669"/>
    <property type="project" value="UniProtKB-UniPathway"/>
</dbReference>
<dbReference type="PANTHER" id="PTHR43340">
    <property type="entry name" value="HYPOXANTHINE-GUANINE PHOSPHORIBOSYLTRANSFERASE"/>
    <property type="match status" value="1"/>
</dbReference>
<evidence type="ECO:0000256" key="12">
    <source>
        <dbReference type="ARBA" id="ARBA00022842"/>
    </source>
</evidence>
<keyword evidence="12 15" id="KW-0460">Magnesium</keyword>
<dbReference type="CDD" id="cd06223">
    <property type="entry name" value="PRTases_typeI"/>
    <property type="match status" value="1"/>
</dbReference>
<evidence type="ECO:0000256" key="11">
    <source>
        <dbReference type="ARBA" id="ARBA00022741"/>
    </source>
</evidence>
<evidence type="ECO:0000256" key="8">
    <source>
        <dbReference type="ARBA" id="ARBA00022679"/>
    </source>
</evidence>
<dbReference type="GO" id="GO:0005829">
    <property type="term" value="C:cytosol"/>
    <property type="evidence" value="ECO:0007669"/>
    <property type="project" value="TreeGrafter"/>
</dbReference>
<reference evidence="17 18" key="1">
    <citation type="submission" date="2016-10" db="EMBL/GenBank/DDBJ databases">
        <authorList>
            <person name="de Groot N.N."/>
        </authorList>
    </citation>
    <scope>NUCLEOTIDE SEQUENCE [LARGE SCALE GENOMIC DNA]</scope>
    <source>
        <strain evidence="17 18">DSM 9990</strain>
    </source>
</reference>
<evidence type="ECO:0000256" key="13">
    <source>
        <dbReference type="ARBA" id="ARBA00048811"/>
    </source>
</evidence>
<dbReference type="InterPro" id="IPR029057">
    <property type="entry name" value="PRTase-like"/>
</dbReference>
<comment type="catalytic activity">
    <reaction evidence="14">
        <text>IMP + diphosphate = hypoxanthine + 5-phospho-alpha-D-ribose 1-diphosphate</text>
        <dbReference type="Rhea" id="RHEA:17973"/>
        <dbReference type="ChEBI" id="CHEBI:17368"/>
        <dbReference type="ChEBI" id="CHEBI:33019"/>
        <dbReference type="ChEBI" id="CHEBI:58017"/>
        <dbReference type="ChEBI" id="CHEBI:58053"/>
        <dbReference type="EC" id="2.4.2.8"/>
    </reaction>
    <physiologicalReaction direction="right-to-left" evidence="14">
        <dbReference type="Rhea" id="RHEA:17975"/>
    </physiologicalReaction>
</comment>
<proteinExistence type="inferred from homology"/>
<keyword evidence="10 15" id="KW-0660">Purine salvage</keyword>
<dbReference type="GO" id="GO:0000166">
    <property type="term" value="F:nucleotide binding"/>
    <property type="evidence" value="ECO:0007669"/>
    <property type="project" value="UniProtKB-KW"/>
</dbReference>
<evidence type="ECO:0000259" key="16">
    <source>
        <dbReference type="Pfam" id="PF00156"/>
    </source>
</evidence>
<evidence type="ECO:0000256" key="15">
    <source>
        <dbReference type="RuleBase" id="RU364099"/>
    </source>
</evidence>
<dbReference type="PANTHER" id="PTHR43340:SF1">
    <property type="entry name" value="HYPOXANTHINE PHOSPHORIBOSYLTRANSFERASE"/>
    <property type="match status" value="1"/>
</dbReference>
<dbReference type="UniPathway" id="UPA00591">
    <property type="reaction ID" value="UER00648"/>
</dbReference>
<sequence>MVDYTLKEIISAKDIQNRVKELARDIEEDYRNREVSEVIFVGILKGAFIFLADLLRNLNLPAKVDFMRISTYGLNTVSSEEIKITKDIELDIRDKHVLLVEDIVDTGYSLKWVVDYLLTKKPASLKVCVFIDKKERRRCAVEVDYVGFTVEQGFLVGYGLDYSEKYRHLPGIYEVCFSGVRT</sequence>
<dbReference type="GO" id="GO:0052657">
    <property type="term" value="F:guanine phosphoribosyltransferase activity"/>
    <property type="evidence" value="ECO:0007669"/>
    <property type="project" value="UniProtKB-ARBA"/>
</dbReference>
<dbReference type="GO" id="GO:0004422">
    <property type="term" value="F:hypoxanthine phosphoribosyltransferase activity"/>
    <property type="evidence" value="ECO:0007669"/>
    <property type="project" value="InterPro"/>
</dbReference>
<keyword evidence="18" id="KW-1185">Reference proteome</keyword>
<evidence type="ECO:0000256" key="5">
    <source>
        <dbReference type="ARBA" id="ARBA00011895"/>
    </source>
</evidence>
<dbReference type="Proteomes" id="UP000199611">
    <property type="component" value="Unassembled WGS sequence"/>
</dbReference>
<dbReference type="EMBL" id="FOUU01000003">
    <property type="protein sequence ID" value="SFM73131.1"/>
    <property type="molecule type" value="Genomic_DNA"/>
</dbReference>
<dbReference type="GO" id="GO:0046100">
    <property type="term" value="P:hypoxanthine metabolic process"/>
    <property type="evidence" value="ECO:0007669"/>
    <property type="project" value="TreeGrafter"/>
</dbReference>
<evidence type="ECO:0000256" key="4">
    <source>
        <dbReference type="ARBA" id="ARBA00008391"/>
    </source>
</evidence>
<comment type="catalytic activity">
    <reaction evidence="13">
        <text>GMP + diphosphate = guanine + 5-phospho-alpha-D-ribose 1-diphosphate</text>
        <dbReference type="Rhea" id="RHEA:25424"/>
        <dbReference type="ChEBI" id="CHEBI:16235"/>
        <dbReference type="ChEBI" id="CHEBI:33019"/>
        <dbReference type="ChEBI" id="CHEBI:58017"/>
        <dbReference type="ChEBI" id="CHEBI:58115"/>
        <dbReference type="EC" id="2.4.2.8"/>
    </reaction>
    <physiologicalReaction direction="right-to-left" evidence="13">
        <dbReference type="Rhea" id="RHEA:25426"/>
    </physiologicalReaction>
</comment>
<keyword evidence="11 15" id="KW-0547">Nucleotide-binding</keyword>
<keyword evidence="8 15" id="KW-0808">Transferase</keyword>
<gene>
    <name evidence="17" type="ORF">SAMN05660836_01292</name>
</gene>
<dbReference type="RefSeq" id="WP_093394381.1">
    <property type="nucleotide sequence ID" value="NZ_FOUU01000003.1"/>
</dbReference>
<dbReference type="EC" id="2.4.2.8" evidence="5 15"/>
<dbReference type="SUPFAM" id="SSF53271">
    <property type="entry name" value="PRTase-like"/>
    <property type="match status" value="1"/>
</dbReference>
<organism evidence="17 18">
    <name type="scientific">Thermodesulforhabdus norvegica</name>
    <dbReference type="NCBI Taxonomy" id="39841"/>
    <lineage>
        <taxon>Bacteria</taxon>
        <taxon>Pseudomonadati</taxon>
        <taxon>Thermodesulfobacteriota</taxon>
        <taxon>Syntrophobacteria</taxon>
        <taxon>Syntrophobacterales</taxon>
        <taxon>Thermodesulforhabdaceae</taxon>
        <taxon>Thermodesulforhabdus</taxon>
    </lineage>
</organism>
<comment type="cofactor">
    <cofactor evidence="1 15">
        <name>Mg(2+)</name>
        <dbReference type="ChEBI" id="CHEBI:18420"/>
    </cofactor>
</comment>
<dbReference type="GO" id="GO:0006166">
    <property type="term" value="P:purine ribonucleoside salvage"/>
    <property type="evidence" value="ECO:0007669"/>
    <property type="project" value="UniProtKB-KW"/>
</dbReference>
<evidence type="ECO:0000313" key="17">
    <source>
        <dbReference type="EMBL" id="SFM73131.1"/>
    </source>
</evidence>
<keyword evidence="9 15" id="KW-0479">Metal-binding</keyword>
<accession>A0A1I4T946</accession>
<dbReference type="FunFam" id="3.40.50.2020:FF:000006">
    <property type="entry name" value="Hypoxanthine phosphoribosyltransferase"/>
    <property type="match status" value="1"/>
</dbReference>
<comment type="pathway">
    <text evidence="3 15">Purine metabolism; IMP biosynthesis via salvage pathway; IMP from hypoxanthine: step 1/1.</text>
</comment>
<dbReference type="Pfam" id="PF00156">
    <property type="entry name" value="Pribosyltran"/>
    <property type="match status" value="1"/>
</dbReference>
<evidence type="ECO:0000256" key="9">
    <source>
        <dbReference type="ARBA" id="ARBA00022723"/>
    </source>
</evidence>
<keyword evidence="6 15" id="KW-0963">Cytoplasm</keyword>
<dbReference type="NCBIfam" id="TIGR01203">
    <property type="entry name" value="HGPRTase"/>
    <property type="match status" value="1"/>
</dbReference>
<feature type="domain" description="Phosphoribosyltransferase" evidence="16">
    <location>
        <begin position="13"/>
        <end position="162"/>
    </location>
</feature>
<dbReference type="AlphaFoldDB" id="A0A1I4T946"/>
<evidence type="ECO:0000256" key="14">
    <source>
        <dbReference type="ARBA" id="ARBA00049402"/>
    </source>
</evidence>
<dbReference type="InterPro" id="IPR000836">
    <property type="entry name" value="PRTase_dom"/>
</dbReference>
<dbReference type="Gene3D" id="3.40.50.2020">
    <property type="match status" value="1"/>
</dbReference>
<keyword evidence="7 15" id="KW-0328">Glycosyltransferase</keyword>
<dbReference type="GO" id="GO:0006178">
    <property type="term" value="P:guanine salvage"/>
    <property type="evidence" value="ECO:0007669"/>
    <property type="project" value="TreeGrafter"/>
</dbReference>